<gene>
    <name evidence="9" type="primary">pepV</name>
    <name evidence="9" type="ORF">ACFQ4P_01650</name>
</gene>
<evidence type="ECO:0000256" key="4">
    <source>
        <dbReference type="ARBA" id="ARBA00022723"/>
    </source>
</evidence>
<dbReference type="InterPro" id="IPR050072">
    <property type="entry name" value="Peptidase_M20A"/>
</dbReference>
<dbReference type="SUPFAM" id="SSF55031">
    <property type="entry name" value="Bacterial exopeptidase dimerisation domain"/>
    <property type="match status" value="1"/>
</dbReference>
<evidence type="ECO:0000313" key="9">
    <source>
        <dbReference type="EMBL" id="MFD1428952.1"/>
    </source>
</evidence>
<dbReference type="Proteomes" id="UP001597196">
    <property type="component" value="Unassembled WGS sequence"/>
</dbReference>
<keyword evidence="8" id="KW-0482">Metalloprotease</keyword>
<evidence type="ECO:0000313" key="10">
    <source>
        <dbReference type="Proteomes" id="UP001597196"/>
    </source>
</evidence>
<evidence type="ECO:0000256" key="3">
    <source>
        <dbReference type="ARBA" id="ARBA00022670"/>
    </source>
</evidence>
<keyword evidence="6" id="KW-0862">Zinc</keyword>
<name>A0ABW4CDV4_9LACO</name>
<dbReference type="RefSeq" id="WP_203628501.1">
    <property type="nucleotide sequence ID" value="NZ_BOLQ01000031.1"/>
</dbReference>
<keyword evidence="10" id="KW-1185">Reference proteome</keyword>
<reference evidence="10" key="1">
    <citation type="journal article" date="2019" name="Int. J. Syst. Evol. Microbiol.">
        <title>The Global Catalogue of Microorganisms (GCM) 10K type strain sequencing project: providing services to taxonomists for standard genome sequencing and annotation.</title>
        <authorList>
            <consortium name="The Broad Institute Genomics Platform"/>
            <consortium name="The Broad Institute Genome Sequencing Center for Infectious Disease"/>
            <person name="Wu L."/>
            <person name="Ma J."/>
        </authorList>
    </citation>
    <scope>NUCLEOTIDE SEQUENCE [LARGE SCALE GENOMIC DNA]</scope>
    <source>
        <strain evidence="10">CCM 8980</strain>
    </source>
</reference>
<dbReference type="PROSITE" id="PS00759">
    <property type="entry name" value="ARGE_DAPE_CPG2_2"/>
    <property type="match status" value="1"/>
</dbReference>
<dbReference type="SUPFAM" id="SSF53187">
    <property type="entry name" value="Zn-dependent exopeptidases"/>
    <property type="match status" value="1"/>
</dbReference>
<proteinExistence type="inferred from homology"/>
<keyword evidence="4" id="KW-0479">Metal-binding</keyword>
<dbReference type="InterPro" id="IPR001261">
    <property type="entry name" value="ArgE/DapE_CS"/>
</dbReference>
<evidence type="ECO:0000256" key="5">
    <source>
        <dbReference type="ARBA" id="ARBA00022801"/>
    </source>
</evidence>
<evidence type="ECO:0000256" key="2">
    <source>
        <dbReference type="ARBA" id="ARBA00006247"/>
    </source>
</evidence>
<dbReference type="Gene3D" id="3.40.630.10">
    <property type="entry name" value="Zn peptidases"/>
    <property type="match status" value="1"/>
</dbReference>
<dbReference type="EMBL" id="JBHTOC010000002">
    <property type="protein sequence ID" value="MFD1428952.1"/>
    <property type="molecule type" value="Genomic_DNA"/>
</dbReference>
<comment type="cofactor">
    <cofactor evidence="1">
        <name>Zn(2+)</name>
        <dbReference type="ChEBI" id="CHEBI:29105"/>
    </cofactor>
</comment>
<evidence type="ECO:0000256" key="1">
    <source>
        <dbReference type="ARBA" id="ARBA00001947"/>
    </source>
</evidence>
<keyword evidence="7 9" id="KW-0224">Dipeptidase</keyword>
<evidence type="ECO:0000256" key="8">
    <source>
        <dbReference type="ARBA" id="ARBA00023049"/>
    </source>
</evidence>
<keyword evidence="3" id="KW-0645">Protease</keyword>
<comment type="caution">
    <text evidence="9">The sequence shown here is derived from an EMBL/GenBank/DDBJ whole genome shotgun (WGS) entry which is preliminary data.</text>
</comment>
<dbReference type="PANTHER" id="PTHR43808:SF31">
    <property type="entry name" value="N-ACETYL-L-CITRULLINE DEACETYLASE"/>
    <property type="match status" value="1"/>
</dbReference>
<dbReference type="EC" id="3.4.13.-" evidence="9"/>
<evidence type="ECO:0000256" key="7">
    <source>
        <dbReference type="ARBA" id="ARBA00022997"/>
    </source>
</evidence>
<evidence type="ECO:0000256" key="6">
    <source>
        <dbReference type="ARBA" id="ARBA00022833"/>
    </source>
</evidence>
<comment type="similarity">
    <text evidence="2">Belongs to the peptidase M20A family.</text>
</comment>
<dbReference type="InterPro" id="IPR002933">
    <property type="entry name" value="Peptidase_M20"/>
</dbReference>
<dbReference type="CDD" id="cd03888">
    <property type="entry name" value="M20_PepV"/>
    <property type="match status" value="1"/>
</dbReference>
<sequence>MTIDWQKEAEGYQDDLLRDLFTLLKIDSVRDVEHKTDTAPLGPGPAEALKQMLALGQRDGFKTLNVDNVAGRIEYGDGDEIFGLFGHMDVVPAGPGWQTDPFAPEIKDGKLYARGSSDDKGPSIAAYYALKMIKDLGLPVNKKIHFIIGTDEESEWVGINRYLETEPAPDFGFSPDAEFPIINGEKGIATFLVSFAKQAPAPTSMTLNRFEAGVRVNMVPQEATATISGTLPGTFEHELAQFAAAQNVTVNTQPVAGGLTITMTGKGAHAQEPKDGINAATFLATFLAPYPFDPAGKTYLTAIATKMHSDSRGSRLGINYTDKVMGELTASPDLFNFTQDGPQTIAINVRYPQGTDADKIRDQIETALAPDDVEVTINGHAQPPHYVAGDDPLVQTLLAVYTEQTGKPGHEQVIGGGTYGRIIKRGVAFGAQMEGQENVMHQANEYMPVKDIIKAVAIYAEAISRLVK</sequence>
<accession>A0ABW4CDV4</accession>
<dbReference type="NCBIfam" id="TIGR01887">
    <property type="entry name" value="dipeptidaselike"/>
    <property type="match status" value="1"/>
</dbReference>
<dbReference type="PANTHER" id="PTHR43808">
    <property type="entry name" value="ACETYLORNITHINE DEACETYLASE"/>
    <property type="match status" value="1"/>
</dbReference>
<dbReference type="InterPro" id="IPR036264">
    <property type="entry name" value="Bact_exopeptidase_dim_dom"/>
</dbReference>
<keyword evidence="5 9" id="KW-0378">Hydrolase</keyword>
<protein>
    <submittedName>
        <fullName evidence="9">Dipeptidase PepV</fullName>
        <ecNumber evidence="9">3.4.13.-</ecNumber>
    </submittedName>
</protein>
<dbReference type="Gene3D" id="3.30.70.360">
    <property type="match status" value="2"/>
</dbReference>
<organism evidence="9 10">
    <name type="scientific">Lacticaseibacillus mingshuiensis</name>
    <dbReference type="NCBI Taxonomy" id="2799574"/>
    <lineage>
        <taxon>Bacteria</taxon>
        <taxon>Bacillati</taxon>
        <taxon>Bacillota</taxon>
        <taxon>Bacilli</taxon>
        <taxon>Lactobacillales</taxon>
        <taxon>Lactobacillaceae</taxon>
        <taxon>Lacticaseibacillus</taxon>
    </lineage>
</organism>
<dbReference type="InterPro" id="IPR010964">
    <property type="entry name" value="M20A_pepV-rel"/>
</dbReference>
<dbReference type="Pfam" id="PF01546">
    <property type="entry name" value="Peptidase_M20"/>
    <property type="match status" value="1"/>
</dbReference>
<dbReference type="GO" id="GO:0016805">
    <property type="term" value="F:dipeptidase activity"/>
    <property type="evidence" value="ECO:0007669"/>
    <property type="project" value="UniProtKB-KW"/>
</dbReference>
<dbReference type="NCBIfam" id="NF005591">
    <property type="entry name" value="PRK07318.1"/>
    <property type="match status" value="1"/>
</dbReference>